<evidence type="ECO:0000256" key="1">
    <source>
        <dbReference type="SAM" id="MobiDB-lite"/>
    </source>
</evidence>
<evidence type="ECO:0000313" key="2">
    <source>
        <dbReference type="EMBL" id="KMV13937.1"/>
    </source>
</evidence>
<organism evidence="2 3">
    <name type="scientific">Mycolicibacterium conceptionense</name>
    <dbReference type="NCBI Taxonomy" id="451644"/>
    <lineage>
        <taxon>Bacteria</taxon>
        <taxon>Bacillati</taxon>
        <taxon>Actinomycetota</taxon>
        <taxon>Actinomycetes</taxon>
        <taxon>Mycobacteriales</taxon>
        <taxon>Mycobacteriaceae</taxon>
        <taxon>Mycolicibacterium</taxon>
    </lineage>
</organism>
<feature type="region of interest" description="Disordered" evidence="1">
    <location>
        <begin position="1"/>
        <end position="33"/>
    </location>
</feature>
<protein>
    <submittedName>
        <fullName evidence="2">Uncharacterized protein</fullName>
    </submittedName>
</protein>
<name>A0A0J8TXP5_9MYCO</name>
<evidence type="ECO:0000313" key="3">
    <source>
        <dbReference type="Proteomes" id="UP000037594"/>
    </source>
</evidence>
<accession>A0A0J8TXP5</accession>
<feature type="compositionally biased region" description="Basic and acidic residues" evidence="1">
    <location>
        <begin position="11"/>
        <end position="24"/>
    </location>
</feature>
<dbReference type="PATRIC" id="fig|451644.5.peg.6712"/>
<dbReference type="OrthoDB" id="4753544at2"/>
<dbReference type="Proteomes" id="UP000037594">
    <property type="component" value="Unassembled WGS sequence"/>
</dbReference>
<reference evidence="2 3" key="1">
    <citation type="submission" date="2015-06" db="EMBL/GenBank/DDBJ databases">
        <title>Genome sequence of Mycobacterium conceptionense strain MLE.</title>
        <authorList>
            <person name="Greninger A.L."/>
            <person name="Cunningham G."/>
            <person name="Chiu C.Y."/>
            <person name="Miller S."/>
        </authorList>
    </citation>
    <scope>NUCLEOTIDE SEQUENCE [LARGE SCALE GENOMIC DNA]</scope>
    <source>
        <strain evidence="2 3">MLE</strain>
    </source>
</reference>
<sequence>MSGDFFPDDALPIHHLDEDADGRQRGVCPHSGGARDALGGCPRGCDGATYHYSNDGHRGCHDPAD</sequence>
<dbReference type="EMBL" id="LFOD01000064">
    <property type="protein sequence ID" value="KMV13937.1"/>
    <property type="molecule type" value="Genomic_DNA"/>
</dbReference>
<dbReference type="AlphaFoldDB" id="A0A0J8TXP5"/>
<proteinExistence type="predicted"/>
<comment type="caution">
    <text evidence="2">The sequence shown here is derived from an EMBL/GenBank/DDBJ whole genome shotgun (WGS) entry which is preliminary data.</text>
</comment>
<dbReference type="RefSeq" id="WP_048896520.1">
    <property type="nucleotide sequence ID" value="NZ_LFOD01000064.1"/>
</dbReference>
<gene>
    <name evidence="2" type="ORF">ACT17_32670</name>
</gene>